<keyword evidence="3" id="KW-1185">Reference proteome</keyword>
<protein>
    <submittedName>
        <fullName evidence="2">Uncharacterized protein</fullName>
    </submittedName>
</protein>
<reference evidence="2 3" key="1">
    <citation type="submission" date="2022-03" db="EMBL/GenBank/DDBJ databases">
        <authorList>
            <person name="Nunn A."/>
            <person name="Chopra R."/>
            <person name="Nunn A."/>
            <person name="Contreras Garrido A."/>
        </authorList>
    </citation>
    <scope>NUCLEOTIDE SEQUENCE [LARGE SCALE GENOMIC DNA]</scope>
</reference>
<evidence type="ECO:0000313" key="3">
    <source>
        <dbReference type="Proteomes" id="UP000836841"/>
    </source>
</evidence>
<dbReference type="AlphaFoldDB" id="A0AAU9SSJ8"/>
<evidence type="ECO:0000313" key="2">
    <source>
        <dbReference type="EMBL" id="CAH2072059.1"/>
    </source>
</evidence>
<sequence length="350" mass="37885">MVGVFCGWGLVDGLGHGWMSIVCGEWQCGGDGKWEFLIDKEKMSRVVSMGDGIEVRELEDRICREFFVGKCSDVRASLSYWPPNSRELATGITTPPVMVTNAGAVAFFFKHLRVNSAMNMFVTFVKSTDNVPLVADGGLVGFTTPVVGRKRKGIFEGGGRSGRSDEIAGYASSVGSKSQHWFMDDEDVVSHVESAEGQYRSGSIGKGSIGLGDEFDLSDTEENCRSVPDDGQVAEAGYDKDFWEPLIDDPLGGSDAIDILCGDDVTGEPMVIGMMEEALRKSNAGREARAVFGKGNRSNSSVVDVSKAEDVEIPVDILQTTLMPPRTKRPPGRPKEGRIPSTGEIYDVMD</sequence>
<dbReference type="Proteomes" id="UP000836841">
    <property type="component" value="Chromosome 6"/>
</dbReference>
<proteinExistence type="predicted"/>
<evidence type="ECO:0000256" key="1">
    <source>
        <dbReference type="SAM" id="MobiDB-lite"/>
    </source>
</evidence>
<dbReference type="EMBL" id="OU466862">
    <property type="protein sequence ID" value="CAH2072059.1"/>
    <property type="molecule type" value="Genomic_DNA"/>
</dbReference>
<gene>
    <name evidence="2" type="ORF">TAV2_LOCUS20515</name>
</gene>
<accession>A0AAU9SSJ8</accession>
<organism evidence="2 3">
    <name type="scientific">Thlaspi arvense</name>
    <name type="common">Field penny-cress</name>
    <dbReference type="NCBI Taxonomy" id="13288"/>
    <lineage>
        <taxon>Eukaryota</taxon>
        <taxon>Viridiplantae</taxon>
        <taxon>Streptophyta</taxon>
        <taxon>Embryophyta</taxon>
        <taxon>Tracheophyta</taxon>
        <taxon>Spermatophyta</taxon>
        <taxon>Magnoliopsida</taxon>
        <taxon>eudicotyledons</taxon>
        <taxon>Gunneridae</taxon>
        <taxon>Pentapetalae</taxon>
        <taxon>rosids</taxon>
        <taxon>malvids</taxon>
        <taxon>Brassicales</taxon>
        <taxon>Brassicaceae</taxon>
        <taxon>Thlaspideae</taxon>
        <taxon>Thlaspi</taxon>
    </lineage>
</organism>
<feature type="region of interest" description="Disordered" evidence="1">
    <location>
        <begin position="324"/>
        <end position="350"/>
    </location>
</feature>
<name>A0AAU9SSJ8_THLAR</name>